<dbReference type="Pfam" id="PF00550">
    <property type="entry name" value="PP-binding"/>
    <property type="match status" value="1"/>
</dbReference>
<dbReference type="AlphaFoldDB" id="A0A2S5DG41"/>
<dbReference type="Gene3D" id="1.10.1200.10">
    <property type="entry name" value="ACP-like"/>
    <property type="match status" value="1"/>
</dbReference>
<organism evidence="2 3">
    <name type="scientific">Chromobacterium alticapitis</name>
    <dbReference type="NCBI Taxonomy" id="2073169"/>
    <lineage>
        <taxon>Bacteria</taxon>
        <taxon>Pseudomonadati</taxon>
        <taxon>Pseudomonadota</taxon>
        <taxon>Betaproteobacteria</taxon>
        <taxon>Neisseriales</taxon>
        <taxon>Chromobacteriaceae</taxon>
        <taxon>Chromobacterium</taxon>
    </lineage>
</organism>
<evidence type="ECO:0000259" key="1">
    <source>
        <dbReference type="PROSITE" id="PS50075"/>
    </source>
</evidence>
<dbReference type="EMBL" id="PQWB01000040">
    <property type="protein sequence ID" value="POZ61991.1"/>
    <property type="molecule type" value="Genomic_DNA"/>
</dbReference>
<keyword evidence="3" id="KW-1185">Reference proteome</keyword>
<dbReference type="InterPro" id="IPR009081">
    <property type="entry name" value="PP-bd_ACP"/>
</dbReference>
<dbReference type="InterPro" id="IPR036736">
    <property type="entry name" value="ACP-like_sf"/>
</dbReference>
<reference evidence="3" key="1">
    <citation type="submission" date="2018-02" db="EMBL/GenBank/DDBJ databases">
        <authorList>
            <person name="O'Hara-Hanley K."/>
            <person name="Soby S."/>
        </authorList>
    </citation>
    <scope>NUCLEOTIDE SEQUENCE [LARGE SCALE GENOMIC DNA]</scope>
    <source>
        <strain evidence="3">MWU14-2602</strain>
    </source>
</reference>
<comment type="caution">
    <text evidence="2">The sequence shown here is derived from an EMBL/GenBank/DDBJ whole genome shotgun (WGS) entry which is preliminary data.</text>
</comment>
<name>A0A2S5DG41_9NEIS</name>
<evidence type="ECO:0000313" key="3">
    <source>
        <dbReference type="Proteomes" id="UP000237082"/>
    </source>
</evidence>
<dbReference type="Proteomes" id="UP000237082">
    <property type="component" value="Unassembled WGS sequence"/>
</dbReference>
<dbReference type="SUPFAM" id="SSF47336">
    <property type="entry name" value="ACP-like"/>
    <property type="match status" value="1"/>
</dbReference>
<feature type="domain" description="Carrier" evidence="1">
    <location>
        <begin position="3"/>
        <end position="87"/>
    </location>
</feature>
<dbReference type="PROSITE" id="PS50075">
    <property type="entry name" value="CARRIER"/>
    <property type="match status" value="1"/>
</dbReference>
<protein>
    <recommendedName>
        <fullName evidence="1">Carrier domain-containing protein</fullName>
    </recommendedName>
</protein>
<sequence length="91" mass="9817">MENETMKTIETLCALIQDNLLSQHQGAQLTVTPETALLEEGWLDSLTIMSIVTAVEQEFAIAFPENKIVAASFRTPAALWAVVEAGLAATV</sequence>
<accession>A0A2S5DG41</accession>
<evidence type="ECO:0000313" key="2">
    <source>
        <dbReference type="EMBL" id="POZ61991.1"/>
    </source>
</evidence>
<proteinExistence type="predicted"/>
<gene>
    <name evidence="2" type="ORF">C2I19_10585</name>
</gene>